<gene>
    <name evidence="1" type="ORF">MPL3365_210136</name>
</gene>
<organism evidence="1 2">
    <name type="scientific">Mesorhizobium plurifarium</name>
    <dbReference type="NCBI Taxonomy" id="69974"/>
    <lineage>
        <taxon>Bacteria</taxon>
        <taxon>Pseudomonadati</taxon>
        <taxon>Pseudomonadota</taxon>
        <taxon>Alphaproteobacteria</taxon>
        <taxon>Hyphomicrobiales</taxon>
        <taxon>Phyllobacteriaceae</taxon>
        <taxon>Mesorhizobium</taxon>
    </lineage>
</organism>
<proteinExistence type="predicted"/>
<reference evidence="1 2" key="1">
    <citation type="submission" date="2014-08" db="EMBL/GenBank/DDBJ databases">
        <authorList>
            <person name="Moulin Lionel"/>
        </authorList>
    </citation>
    <scope>NUCLEOTIDE SEQUENCE [LARGE SCALE GENOMIC DNA]</scope>
</reference>
<evidence type="ECO:0000313" key="1">
    <source>
        <dbReference type="EMBL" id="CDX55914.1"/>
    </source>
</evidence>
<evidence type="ECO:0000313" key="2">
    <source>
        <dbReference type="Proteomes" id="UP000046122"/>
    </source>
</evidence>
<name>A0A090G447_MESPL</name>
<accession>A0A090G447</accession>
<sequence>MSKMPAIFGRPEGICPRKLFRLPLPMQAEGIRLLFEMGQSMAQVTARLGLSAQQVRALLSAEGKFTRGGEAFNLGEG</sequence>
<dbReference type="EMBL" id="CCNE01000014">
    <property type="protein sequence ID" value="CDX55914.1"/>
    <property type="molecule type" value="Genomic_DNA"/>
</dbReference>
<protein>
    <submittedName>
        <fullName evidence="1">Uncharacterized protein</fullName>
    </submittedName>
</protein>
<dbReference type="AlphaFoldDB" id="A0A090G447"/>
<dbReference type="Proteomes" id="UP000046122">
    <property type="component" value="Unassembled WGS sequence"/>
</dbReference>